<dbReference type="InterPro" id="IPR009665">
    <property type="entry name" value="YyaC"/>
</dbReference>
<dbReference type="SUPFAM" id="SSF53163">
    <property type="entry name" value="HybD-like"/>
    <property type="match status" value="1"/>
</dbReference>
<name>A0A1M4ZTT9_9CLOT</name>
<evidence type="ECO:0000313" key="2">
    <source>
        <dbReference type="Proteomes" id="UP000184423"/>
    </source>
</evidence>
<gene>
    <name evidence="1" type="ORF">SAMN02746091_02010</name>
</gene>
<organism evidence="1 2">
    <name type="scientific">Caloramator proteoclasticus DSM 10124</name>
    <dbReference type="NCBI Taxonomy" id="1121262"/>
    <lineage>
        <taxon>Bacteria</taxon>
        <taxon>Bacillati</taxon>
        <taxon>Bacillota</taxon>
        <taxon>Clostridia</taxon>
        <taxon>Eubacteriales</taxon>
        <taxon>Clostridiaceae</taxon>
        <taxon>Caloramator</taxon>
    </lineage>
</organism>
<keyword evidence="2" id="KW-1185">Reference proteome</keyword>
<dbReference type="NCBIfam" id="TIGR02841">
    <property type="entry name" value="spore_YyaC"/>
    <property type="match status" value="1"/>
</dbReference>
<dbReference type="Pfam" id="PF06866">
    <property type="entry name" value="DUF1256"/>
    <property type="match status" value="1"/>
</dbReference>
<reference evidence="2" key="1">
    <citation type="submission" date="2016-11" db="EMBL/GenBank/DDBJ databases">
        <authorList>
            <person name="Varghese N."/>
            <person name="Submissions S."/>
        </authorList>
    </citation>
    <scope>NUCLEOTIDE SEQUENCE [LARGE SCALE GENOMIC DNA]</scope>
    <source>
        <strain evidence="2">DSM 10124</strain>
    </source>
</reference>
<dbReference type="InterPro" id="IPR023430">
    <property type="entry name" value="Pept_HybD-like_dom_sf"/>
</dbReference>
<dbReference type="RefSeq" id="WP_073249442.1">
    <property type="nucleotide sequence ID" value="NZ_FQVG01000043.1"/>
</dbReference>
<evidence type="ECO:0000313" key="1">
    <source>
        <dbReference type="EMBL" id="SHF21453.1"/>
    </source>
</evidence>
<dbReference type="AlphaFoldDB" id="A0A1M4ZTT9"/>
<proteinExistence type="predicted"/>
<dbReference type="EMBL" id="FQVG01000043">
    <property type="protein sequence ID" value="SHF21453.1"/>
    <property type="molecule type" value="Genomic_DNA"/>
</dbReference>
<protein>
    <submittedName>
        <fullName evidence="1">Putative sporulation protein YyaC</fullName>
    </submittedName>
</protein>
<accession>A0A1M4ZTT9</accession>
<dbReference type="Proteomes" id="UP000184423">
    <property type="component" value="Unassembled WGS sequence"/>
</dbReference>
<sequence>MPINNDIYFSTNVNNINSSYLLSIKLIDLILENDIYSKNLVILCIGTDRSTGDCLGPLVGYKLNKLSLNKKVDIYGTLNNPVHAKNLDENINFIYNTIKNPFILAIDASLGKSENIGNINLIKGPVYPGAGVNKKLQPVGDISITGIVNSSGFMEYIVLQNTRLSIVMKMAEIITTSIYMSLKQIYNYKVAID</sequence>